<sequence length="278" mass="29321">MGASFRAEALKLGRRPAVWVLAAVWFALVVLFGYVLTYLVFASPPEGSFPPGTDPRDFIAVLFPENLLSNVLSGFPSTGGPVALILGALALGSEHGWGTFKTAFTQRPGRLAVFFGKILLLATVVAALVLLAFGAGAISSYAIARLEGVAVEWPPPGETLRALGCGFLISAVWTSLGAFLATLFRGTPLAIGLGLVYALLLEGIAATLLAANERFELALKFLFNENSYALINSFGPAPKGLGVPQSVVEPERAALTLSAYTLIFVLLSALLLRRRDVA</sequence>
<keyword evidence="1" id="KW-1133">Transmembrane helix</keyword>
<dbReference type="EMBL" id="CADCUW010000278">
    <property type="protein sequence ID" value="CAA9415139.1"/>
    <property type="molecule type" value="Genomic_DNA"/>
</dbReference>
<keyword evidence="1" id="KW-0812">Transmembrane</keyword>
<name>A0A6J4PMT9_9ACTN</name>
<accession>A0A6J4PMT9</accession>
<dbReference type="PANTHER" id="PTHR37305">
    <property type="entry name" value="INTEGRAL MEMBRANE PROTEIN-RELATED"/>
    <property type="match status" value="1"/>
</dbReference>
<evidence type="ECO:0000256" key="1">
    <source>
        <dbReference type="SAM" id="Phobius"/>
    </source>
</evidence>
<feature type="transmembrane region" description="Helical" evidence="1">
    <location>
        <begin position="111"/>
        <end position="139"/>
    </location>
</feature>
<protein>
    <submittedName>
        <fullName evidence="2">Uncharacterized protein</fullName>
    </submittedName>
</protein>
<feature type="transmembrane region" description="Helical" evidence="1">
    <location>
        <begin position="253"/>
        <end position="272"/>
    </location>
</feature>
<feature type="transmembrane region" description="Helical" evidence="1">
    <location>
        <begin position="159"/>
        <end position="182"/>
    </location>
</feature>
<dbReference type="AlphaFoldDB" id="A0A6J4PMT9"/>
<reference evidence="2" key="1">
    <citation type="submission" date="2020-02" db="EMBL/GenBank/DDBJ databases">
        <authorList>
            <person name="Meier V. D."/>
        </authorList>
    </citation>
    <scope>NUCLEOTIDE SEQUENCE</scope>
    <source>
        <strain evidence="2">AVDCRST_MAG01</strain>
    </source>
</reference>
<feature type="transmembrane region" description="Helical" evidence="1">
    <location>
        <begin position="189"/>
        <end position="211"/>
    </location>
</feature>
<feature type="transmembrane region" description="Helical" evidence="1">
    <location>
        <begin position="20"/>
        <end position="41"/>
    </location>
</feature>
<gene>
    <name evidence="2" type="ORF">AVDCRST_MAG01-01-1871</name>
</gene>
<proteinExistence type="predicted"/>
<evidence type="ECO:0000313" key="2">
    <source>
        <dbReference type="EMBL" id="CAA9415139.1"/>
    </source>
</evidence>
<keyword evidence="1" id="KW-0472">Membrane</keyword>
<dbReference type="PANTHER" id="PTHR37305:SF1">
    <property type="entry name" value="MEMBRANE PROTEIN"/>
    <property type="match status" value="1"/>
</dbReference>
<feature type="transmembrane region" description="Helical" evidence="1">
    <location>
        <begin position="71"/>
        <end position="91"/>
    </location>
</feature>
<dbReference type="Pfam" id="PF12730">
    <property type="entry name" value="ABC2_membrane_4"/>
    <property type="match status" value="1"/>
</dbReference>
<organism evidence="2">
    <name type="scientific">uncultured Rubrobacteraceae bacterium</name>
    <dbReference type="NCBI Taxonomy" id="349277"/>
    <lineage>
        <taxon>Bacteria</taxon>
        <taxon>Bacillati</taxon>
        <taxon>Actinomycetota</taxon>
        <taxon>Rubrobacteria</taxon>
        <taxon>Rubrobacterales</taxon>
        <taxon>Rubrobacteraceae</taxon>
        <taxon>environmental samples</taxon>
    </lineage>
</organism>